<feature type="region of interest" description="Disordered" evidence="1">
    <location>
        <begin position="1"/>
        <end position="41"/>
    </location>
</feature>
<keyword evidence="2" id="KW-0808">Transferase</keyword>
<protein>
    <submittedName>
        <fullName evidence="2">RNA-directed RNA polymerase L</fullName>
    </submittedName>
</protein>
<keyword evidence="3" id="KW-1185">Reference proteome</keyword>
<accession>A0A5A7P660</accession>
<keyword evidence="2" id="KW-0696">RNA-directed RNA polymerase</keyword>
<name>A0A5A7P660_STRAF</name>
<evidence type="ECO:0000313" key="2">
    <source>
        <dbReference type="EMBL" id="GER27966.1"/>
    </source>
</evidence>
<proteinExistence type="predicted"/>
<dbReference type="AlphaFoldDB" id="A0A5A7P660"/>
<evidence type="ECO:0000256" key="1">
    <source>
        <dbReference type="SAM" id="MobiDB-lite"/>
    </source>
</evidence>
<comment type="caution">
    <text evidence="2">The sequence shown here is derived from an EMBL/GenBank/DDBJ whole genome shotgun (WGS) entry which is preliminary data.</text>
</comment>
<organism evidence="2 3">
    <name type="scientific">Striga asiatica</name>
    <name type="common">Asiatic witchweed</name>
    <name type="synonym">Buchnera asiatica</name>
    <dbReference type="NCBI Taxonomy" id="4170"/>
    <lineage>
        <taxon>Eukaryota</taxon>
        <taxon>Viridiplantae</taxon>
        <taxon>Streptophyta</taxon>
        <taxon>Embryophyta</taxon>
        <taxon>Tracheophyta</taxon>
        <taxon>Spermatophyta</taxon>
        <taxon>Magnoliopsida</taxon>
        <taxon>eudicotyledons</taxon>
        <taxon>Gunneridae</taxon>
        <taxon>Pentapetalae</taxon>
        <taxon>asterids</taxon>
        <taxon>lamiids</taxon>
        <taxon>Lamiales</taxon>
        <taxon>Orobanchaceae</taxon>
        <taxon>Buchnereae</taxon>
        <taxon>Striga</taxon>
    </lineage>
</organism>
<dbReference type="GO" id="GO:0003968">
    <property type="term" value="F:RNA-directed RNA polymerase activity"/>
    <property type="evidence" value="ECO:0007669"/>
    <property type="project" value="UniProtKB-KW"/>
</dbReference>
<gene>
    <name evidence="2" type="ORF">STAS_03713</name>
</gene>
<sequence length="182" mass="18693">MAYRGLTGGGDAIDDDPPGAEEDKPRRYTHGCRAAGSDAGDASRAFDVPPRARLDAGASFGVPKPSGEARVRFTGVLNAVRDGVRVAGGVVSSAGDSLELVRGCFDVAGARFNLTEGCFDLTGGCLEVAGDGEVLTGCFAMVVGFGIVGEAFGYDDEAATSDDFRWPLDLSTVRSKNFGASG</sequence>
<feature type="compositionally biased region" description="Gly residues" evidence="1">
    <location>
        <begin position="1"/>
        <end position="11"/>
    </location>
</feature>
<evidence type="ECO:0000313" key="3">
    <source>
        <dbReference type="Proteomes" id="UP000325081"/>
    </source>
</evidence>
<dbReference type="EMBL" id="BKCP01002224">
    <property type="protein sequence ID" value="GER27966.1"/>
    <property type="molecule type" value="Genomic_DNA"/>
</dbReference>
<keyword evidence="2" id="KW-0548">Nucleotidyltransferase</keyword>
<dbReference type="Proteomes" id="UP000325081">
    <property type="component" value="Unassembled WGS sequence"/>
</dbReference>
<reference evidence="3" key="1">
    <citation type="journal article" date="2019" name="Curr. Biol.">
        <title>Genome Sequence of Striga asiatica Provides Insight into the Evolution of Plant Parasitism.</title>
        <authorList>
            <person name="Yoshida S."/>
            <person name="Kim S."/>
            <person name="Wafula E.K."/>
            <person name="Tanskanen J."/>
            <person name="Kim Y.M."/>
            <person name="Honaas L."/>
            <person name="Yang Z."/>
            <person name="Spallek T."/>
            <person name="Conn C.E."/>
            <person name="Ichihashi Y."/>
            <person name="Cheong K."/>
            <person name="Cui S."/>
            <person name="Der J.P."/>
            <person name="Gundlach H."/>
            <person name="Jiao Y."/>
            <person name="Hori C."/>
            <person name="Ishida J.K."/>
            <person name="Kasahara H."/>
            <person name="Kiba T."/>
            <person name="Kim M.S."/>
            <person name="Koo N."/>
            <person name="Laohavisit A."/>
            <person name="Lee Y.H."/>
            <person name="Lumba S."/>
            <person name="McCourt P."/>
            <person name="Mortimer J.C."/>
            <person name="Mutuku J.M."/>
            <person name="Nomura T."/>
            <person name="Sasaki-Sekimoto Y."/>
            <person name="Seto Y."/>
            <person name="Wang Y."/>
            <person name="Wakatake T."/>
            <person name="Sakakibara H."/>
            <person name="Demura T."/>
            <person name="Yamaguchi S."/>
            <person name="Yoneyama K."/>
            <person name="Manabe R.I."/>
            <person name="Nelson D.C."/>
            <person name="Schulman A.H."/>
            <person name="Timko M.P."/>
            <person name="dePamphilis C.W."/>
            <person name="Choi D."/>
            <person name="Shirasu K."/>
        </authorList>
    </citation>
    <scope>NUCLEOTIDE SEQUENCE [LARGE SCALE GENOMIC DNA]</scope>
    <source>
        <strain evidence="3">cv. UVA1</strain>
    </source>
</reference>